<evidence type="ECO:0000313" key="1">
    <source>
        <dbReference type="EMBL" id="KAK3078220.1"/>
    </source>
</evidence>
<proteinExistence type="predicted"/>
<protein>
    <submittedName>
        <fullName evidence="1">Uncharacterized protein</fullName>
    </submittedName>
</protein>
<evidence type="ECO:0000313" key="2">
    <source>
        <dbReference type="Proteomes" id="UP001186974"/>
    </source>
</evidence>
<keyword evidence="2" id="KW-1185">Reference proteome</keyword>
<dbReference type="Proteomes" id="UP001186974">
    <property type="component" value="Unassembled WGS sequence"/>
</dbReference>
<name>A0ACC3DNX2_9PEZI</name>
<accession>A0ACC3DNX2</accession>
<comment type="caution">
    <text evidence="1">The sequence shown here is derived from an EMBL/GenBank/DDBJ whole genome shotgun (WGS) entry which is preliminary data.</text>
</comment>
<reference evidence="1" key="1">
    <citation type="submission" date="2024-09" db="EMBL/GenBank/DDBJ databases">
        <title>Black Yeasts Isolated from many extreme environments.</title>
        <authorList>
            <person name="Coleine C."/>
            <person name="Stajich J.E."/>
            <person name="Selbmann L."/>
        </authorList>
    </citation>
    <scope>NUCLEOTIDE SEQUENCE</scope>
    <source>
        <strain evidence="1">CCFEE 5737</strain>
    </source>
</reference>
<sequence>MAKWKDSVKGILKYYEERVEGSYIEERHCSLVLHYENADDKEGASRQAGDCANHINDACESQRVHAVPSEKTVLIEQVDLSKGSAAEHIFKELEHGKNGDGGSKPDFLMVAGDDREDEVIFRWANGLAKGNQVKNVTTVSVGKRNTEAMATLTQGTTGLLSVLQKLINKR</sequence>
<gene>
    <name evidence="1" type="ORF">LTS18_008124</name>
</gene>
<dbReference type="EMBL" id="JAWDJW010002089">
    <property type="protein sequence ID" value="KAK3078220.1"/>
    <property type="molecule type" value="Genomic_DNA"/>
</dbReference>
<organism evidence="1 2">
    <name type="scientific">Coniosporium uncinatum</name>
    <dbReference type="NCBI Taxonomy" id="93489"/>
    <lineage>
        <taxon>Eukaryota</taxon>
        <taxon>Fungi</taxon>
        <taxon>Dikarya</taxon>
        <taxon>Ascomycota</taxon>
        <taxon>Pezizomycotina</taxon>
        <taxon>Dothideomycetes</taxon>
        <taxon>Dothideomycetes incertae sedis</taxon>
        <taxon>Coniosporium</taxon>
    </lineage>
</organism>